<dbReference type="InterPro" id="IPR039776">
    <property type="entry name" value="Pds5"/>
</dbReference>
<keyword evidence="6" id="KW-1185">Reference proteome</keyword>
<keyword evidence="4" id="KW-0539">Nucleus</keyword>
<evidence type="ECO:0000256" key="3">
    <source>
        <dbReference type="ARBA" id="ARBA00023204"/>
    </source>
</evidence>
<dbReference type="AlphaFoldDB" id="A0A371GJ53"/>
<evidence type="ECO:0000313" key="5">
    <source>
        <dbReference type="EMBL" id="RDX90565.1"/>
    </source>
</evidence>
<dbReference type="OrthoDB" id="2007103at2759"/>
<dbReference type="Pfam" id="PF20168">
    <property type="entry name" value="PDS5"/>
    <property type="match status" value="1"/>
</dbReference>
<comment type="caution">
    <text evidence="5">The sequence shown here is derived from an EMBL/GenBank/DDBJ whole genome shotgun (WGS) entry which is preliminary data.</text>
</comment>
<dbReference type="GO" id="GO:0000785">
    <property type="term" value="C:chromatin"/>
    <property type="evidence" value="ECO:0007669"/>
    <property type="project" value="TreeGrafter"/>
</dbReference>
<dbReference type="Proteomes" id="UP000257109">
    <property type="component" value="Unassembled WGS sequence"/>
</dbReference>
<dbReference type="GO" id="GO:0007064">
    <property type="term" value="P:mitotic sister chromatid cohesion"/>
    <property type="evidence" value="ECO:0007669"/>
    <property type="project" value="InterPro"/>
</dbReference>
<sequence>DKHLVMIGDSNPNYEFLRPLFSKCSSSIFSSEHVECILHYLKNNENGNKDLEDSSANLLLAIVRNFPAMLKGLEKQFQKLLEQKSPVNDKLIEVIAKAGPHMSFNHRYLVFSLCSDIYPFLKRICLDGTRRQAKFAGSAIAALSSEQSVFRELYEIVTLLEKNYDRDITISFVKSNDQLTYFTKSLRGCQIVYLCIKLDEYLSWSVRTSKHELIDYLYSERNVPTILQSLGCIAQYSVSNFETRCEEITSYICQKIIQMEHLDDGHDATSFHDTSQCSDFCQLKVYKSDHSQIFLVEAYNHQVAWVSSMLHPFTGFRVRGSLPCEALHNFCPTSGLNEERGHPFHPGSYRMKLISLACTSFEALGIEPATSFEALGIEPI</sequence>
<dbReference type="GO" id="GO:0005634">
    <property type="term" value="C:nucleus"/>
    <property type="evidence" value="ECO:0007669"/>
    <property type="project" value="UniProtKB-SubCell"/>
</dbReference>
<evidence type="ECO:0000256" key="4">
    <source>
        <dbReference type="ARBA" id="ARBA00023242"/>
    </source>
</evidence>
<reference evidence="5" key="1">
    <citation type="submission" date="2018-05" db="EMBL/GenBank/DDBJ databases">
        <title>Draft genome of Mucuna pruriens seed.</title>
        <authorList>
            <person name="Nnadi N.E."/>
            <person name="Vos R."/>
            <person name="Hasami M.H."/>
            <person name="Devisetty U.K."/>
            <person name="Aguiy J.C."/>
        </authorList>
    </citation>
    <scope>NUCLEOTIDE SEQUENCE [LARGE SCALE GENOMIC DNA]</scope>
    <source>
        <strain evidence="5">JCA_2017</strain>
    </source>
</reference>
<keyword evidence="2" id="KW-0227">DNA damage</keyword>
<keyword evidence="3" id="KW-0234">DNA repair</keyword>
<evidence type="ECO:0000256" key="1">
    <source>
        <dbReference type="ARBA" id="ARBA00004123"/>
    </source>
</evidence>
<accession>A0A371GJ53</accession>
<dbReference type="EMBL" id="QJKJ01005364">
    <property type="protein sequence ID" value="RDX90565.1"/>
    <property type="molecule type" value="Genomic_DNA"/>
</dbReference>
<dbReference type="PANTHER" id="PTHR12663">
    <property type="entry name" value="ANDROGEN INDUCED INHIBITOR OF PROLIFERATION AS3 / PDS5-RELATED"/>
    <property type="match status" value="1"/>
</dbReference>
<evidence type="ECO:0000256" key="2">
    <source>
        <dbReference type="ARBA" id="ARBA00022763"/>
    </source>
</evidence>
<dbReference type="GO" id="GO:0006281">
    <property type="term" value="P:DNA repair"/>
    <property type="evidence" value="ECO:0007669"/>
    <property type="project" value="UniProtKB-KW"/>
</dbReference>
<proteinExistence type="predicted"/>
<comment type="subcellular location">
    <subcellularLocation>
        <location evidence="1">Nucleus</location>
    </subcellularLocation>
</comment>
<gene>
    <name evidence="5" type="ORF">CR513_27556</name>
</gene>
<organism evidence="5 6">
    <name type="scientific">Mucuna pruriens</name>
    <name type="common">Velvet bean</name>
    <name type="synonym">Dolichos pruriens</name>
    <dbReference type="NCBI Taxonomy" id="157652"/>
    <lineage>
        <taxon>Eukaryota</taxon>
        <taxon>Viridiplantae</taxon>
        <taxon>Streptophyta</taxon>
        <taxon>Embryophyta</taxon>
        <taxon>Tracheophyta</taxon>
        <taxon>Spermatophyta</taxon>
        <taxon>Magnoliopsida</taxon>
        <taxon>eudicotyledons</taxon>
        <taxon>Gunneridae</taxon>
        <taxon>Pentapetalae</taxon>
        <taxon>rosids</taxon>
        <taxon>fabids</taxon>
        <taxon>Fabales</taxon>
        <taxon>Fabaceae</taxon>
        <taxon>Papilionoideae</taxon>
        <taxon>50 kb inversion clade</taxon>
        <taxon>NPAAA clade</taxon>
        <taxon>indigoferoid/millettioid clade</taxon>
        <taxon>Phaseoleae</taxon>
        <taxon>Mucuna</taxon>
    </lineage>
</organism>
<dbReference type="PANTHER" id="PTHR12663:SF50">
    <property type="entry name" value="SISTER CHROMATID COHESION PROTEIN PDS5 HOMOLOG B"/>
    <property type="match status" value="1"/>
</dbReference>
<dbReference type="STRING" id="157652.A0A371GJ53"/>
<name>A0A371GJ53_MUCPR</name>
<evidence type="ECO:0000313" key="6">
    <source>
        <dbReference type="Proteomes" id="UP000257109"/>
    </source>
</evidence>
<feature type="non-terminal residue" evidence="5">
    <location>
        <position position="1"/>
    </location>
</feature>
<protein>
    <submittedName>
        <fullName evidence="5">Uncharacterized protein</fullName>
    </submittedName>
</protein>